<proteinExistence type="predicted"/>
<gene>
    <name evidence="1" type="ORF">HJG63_010291</name>
</gene>
<dbReference type="EMBL" id="JACASE010000002">
    <property type="protein sequence ID" value="KAF6496032.1"/>
    <property type="molecule type" value="Genomic_DNA"/>
</dbReference>
<name>A0A7J8JIW7_ROUAE</name>
<dbReference type="AlphaFoldDB" id="A0A7J8JIW7"/>
<keyword evidence="2" id="KW-1185">Reference proteome</keyword>
<organism evidence="1 2">
    <name type="scientific">Rousettus aegyptiacus</name>
    <name type="common">Egyptian fruit bat</name>
    <name type="synonym">Pteropus aegyptiacus</name>
    <dbReference type="NCBI Taxonomy" id="9407"/>
    <lineage>
        <taxon>Eukaryota</taxon>
        <taxon>Metazoa</taxon>
        <taxon>Chordata</taxon>
        <taxon>Craniata</taxon>
        <taxon>Vertebrata</taxon>
        <taxon>Euteleostomi</taxon>
        <taxon>Mammalia</taxon>
        <taxon>Eutheria</taxon>
        <taxon>Laurasiatheria</taxon>
        <taxon>Chiroptera</taxon>
        <taxon>Yinpterochiroptera</taxon>
        <taxon>Pteropodoidea</taxon>
        <taxon>Pteropodidae</taxon>
        <taxon>Rousettinae</taxon>
        <taxon>Rousettus</taxon>
    </lineage>
</organism>
<accession>A0A7J8JIW7</accession>
<evidence type="ECO:0000313" key="2">
    <source>
        <dbReference type="Proteomes" id="UP000593571"/>
    </source>
</evidence>
<reference evidence="1 2" key="1">
    <citation type="journal article" date="2020" name="Nature">
        <title>Six reference-quality genomes reveal evolution of bat adaptations.</title>
        <authorList>
            <person name="Jebb D."/>
            <person name="Huang Z."/>
            <person name="Pippel M."/>
            <person name="Hughes G.M."/>
            <person name="Lavrichenko K."/>
            <person name="Devanna P."/>
            <person name="Winkler S."/>
            <person name="Jermiin L.S."/>
            <person name="Skirmuntt E.C."/>
            <person name="Katzourakis A."/>
            <person name="Burkitt-Gray L."/>
            <person name="Ray D.A."/>
            <person name="Sullivan K.A.M."/>
            <person name="Roscito J.G."/>
            <person name="Kirilenko B.M."/>
            <person name="Davalos L.M."/>
            <person name="Corthals A.P."/>
            <person name="Power M.L."/>
            <person name="Jones G."/>
            <person name="Ransome R.D."/>
            <person name="Dechmann D.K.N."/>
            <person name="Locatelli A.G."/>
            <person name="Puechmaille S.J."/>
            <person name="Fedrigo O."/>
            <person name="Jarvis E.D."/>
            <person name="Hiller M."/>
            <person name="Vernes S.C."/>
            <person name="Myers E.W."/>
            <person name="Teeling E.C."/>
        </authorList>
    </citation>
    <scope>NUCLEOTIDE SEQUENCE [LARGE SCALE GENOMIC DNA]</scope>
    <source>
        <strain evidence="1">MRouAeg1</strain>
        <tissue evidence="1">Muscle</tissue>
    </source>
</reference>
<protein>
    <submittedName>
        <fullName evidence="1">Uncharacterized protein</fullName>
    </submittedName>
</protein>
<evidence type="ECO:0000313" key="1">
    <source>
        <dbReference type="EMBL" id="KAF6496032.1"/>
    </source>
</evidence>
<dbReference type="Proteomes" id="UP000593571">
    <property type="component" value="Unassembled WGS sequence"/>
</dbReference>
<comment type="caution">
    <text evidence="1">The sequence shown here is derived from an EMBL/GenBank/DDBJ whole genome shotgun (WGS) entry which is preliminary data.</text>
</comment>
<sequence length="162" mass="18551">MSLRPLTIAACIIFIITNHISELKFLKNLWGLRLLSTFAFSWALHIHDVSFHGNFKSCAVCCIFVLCPSNQIYRLKIKECVSPRIKKNDEISIESAACYPQGSLLTWAHPQGAWQLCPNRKCRVLLVWCAHRTSLPASLLFPVVQVYFINPWENMSFLLRAT</sequence>